<dbReference type="AlphaFoldDB" id="A0AAV8UUQ4"/>
<reference evidence="5 6" key="1">
    <citation type="journal article" date="2023" name="Nat. Commun.">
        <title>Origin of minicircular mitochondrial genomes in red algae.</title>
        <authorList>
            <person name="Lee Y."/>
            <person name="Cho C.H."/>
            <person name="Lee Y.M."/>
            <person name="Park S.I."/>
            <person name="Yang J.H."/>
            <person name="West J.A."/>
            <person name="Bhattacharya D."/>
            <person name="Yoon H.S."/>
        </authorList>
    </citation>
    <scope>NUCLEOTIDE SEQUENCE [LARGE SCALE GENOMIC DNA]</scope>
    <source>
        <strain evidence="5 6">CCMP1338</strain>
        <tissue evidence="5">Whole cell</tissue>
    </source>
</reference>
<dbReference type="PANTHER" id="PTHR46332:SF5">
    <property type="entry name" value="ASPARTATE BETA-HYDROXYLASE DOMAIN CONTAINING 2"/>
    <property type="match status" value="1"/>
</dbReference>
<sequence length="287" mass="33351">MSSLGFLSGAIHHQPRNGIRRVCHVVAAVPSMAEYVEDQVLRKFDAGDVERVIKSWHSARDGEVLESFHEDGSVLQQAGSFIAGLDARNWHEVDEYQWAQGLEQDFEVIRDELDKCMKQRSLEKRGNNIWATAVKEEAMAYGPDWRTLVLQDRGIWEPKNSKIFKDTVKILKKHKVPSSEVFFARQSPKTGIKPHTDNTNFILTAHLSLRVPKDKSWIKVGNQQRFWEDGKMLIFDTSFMHETWNDGDTDRHVLLIRFWHPELSRKEIKALETVFRAIEEYEMKVAY</sequence>
<proteinExistence type="inferred from homology"/>
<comment type="similarity">
    <text evidence="1">Belongs to the aspartyl/asparaginyl beta-hydroxylase family.</text>
</comment>
<comment type="caution">
    <text evidence="5">The sequence shown here is derived from an EMBL/GenBank/DDBJ whole genome shotgun (WGS) entry which is preliminary data.</text>
</comment>
<evidence type="ECO:0000256" key="1">
    <source>
        <dbReference type="ARBA" id="ARBA00007730"/>
    </source>
</evidence>
<protein>
    <recommendedName>
        <fullName evidence="4">Aspartyl/asparaginy/proline hydroxylase domain-containing protein</fullName>
    </recommendedName>
</protein>
<dbReference type="PANTHER" id="PTHR46332">
    <property type="entry name" value="ASPARTATE BETA-HYDROXYLASE DOMAIN-CONTAINING PROTEIN 2"/>
    <property type="match status" value="1"/>
</dbReference>
<dbReference type="GO" id="GO:0016020">
    <property type="term" value="C:membrane"/>
    <property type="evidence" value="ECO:0007669"/>
    <property type="project" value="TreeGrafter"/>
</dbReference>
<evidence type="ECO:0000313" key="5">
    <source>
        <dbReference type="EMBL" id="KAJ8904286.1"/>
    </source>
</evidence>
<dbReference type="Gene3D" id="2.60.120.330">
    <property type="entry name" value="B-lactam Antibiotic, Isopenicillin N Synthase, Chain"/>
    <property type="match status" value="1"/>
</dbReference>
<evidence type="ECO:0000256" key="2">
    <source>
        <dbReference type="ARBA" id="ARBA00022964"/>
    </source>
</evidence>
<gene>
    <name evidence="5" type="ORF">NDN08_000809</name>
</gene>
<dbReference type="SUPFAM" id="SSF51197">
    <property type="entry name" value="Clavaminate synthase-like"/>
    <property type="match status" value="1"/>
</dbReference>
<evidence type="ECO:0000256" key="3">
    <source>
        <dbReference type="ARBA" id="ARBA00023002"/>
    </source>
</evidence>
<dbReference type="InterPro" id="IPR051821">
    <property type="entry name" value="Asp/Asn_beta-hydroxylase"/>
</dbReference>
<dbReference type="Proteomes" id="UP001157974">
    <property type="component" value="Unassembled WGS sequence"/>
</dbReference>
<feature type="domain" description="Aspartyl/asparaginy/proline hydroxylase" evidence="4">
    <location>
        <begin position="103"/>
        <end position="261"/>
    </location>
</feature>
<name>A0AAV8UUQ4_9RHOD</name>
<dbReference type="Pfam" id="PF05118">
    <property type="entry name" value="Asp_Arg_Hydrox"/>
    <property type="match status" value="1"/>
</dbReference>
<keyword evidence="3" id="KW-0560">Oxidoreductase</keyword>
<evidence type="ECO:0000313" key="6">
    <source>
        <dbReference type="Proteomes" id="UP001157974"/>
    </source>
</evidence>
<dbReference type="InterPro" id="IPR027443">
    <property type="entry name" value="IPNS-like_sf"/>
</dbReference>
<accession>A0AAV8UUQ4</accession>
<evidence type="ECO:0000259" key="4">
    <source>
        <dbReference type="Pfam" id="PF05118"/>
    </source>
</evidence>
<organism evidence="5 6">
    <name type="scientific">Rhodosorus marinus</name>
    <dbReference type="NCBI Taxonomy" id="101924"/>
    <lineage>
        <taxon>Eukaryota</taxon>
        <taxon>Rhodophyta</taxon>
        <taxon>Stylonematophyceae</taxon>
        <taxon>Stylonematales</taxon>
        <taxon>Stylonemataceae</taxon>
        <taxon>Rhodosorus</taxon>
    </lineage>
</organism>
<dbReference type="InterPro" id="IPR007803">
    <property type="entry name" value="Asp/Arg/Pro-Hydrxlase"/>
</dbReference>
<dbReference type="EMBL" id="JAMWBK010000006">
    <property type="protein sequence ID" value="KAJ8904286.1"/>
    <property type="molecule type" value="Genomic_DNA"/>
</dbReference>
<dbReference type="GO" id="GO:0051213">
    <property type="term" value="F:dioxygenase activity"/>
    <property type="evidence" value="ECO:0007669"/>
    <property type="project" value="UniProtKB-KW"/>
</dbReference>
<keyword evidence="6" id="KW-1185">Reference proteome</keyword>
<keyword evidence="2" id="KW-0223">Dioxygenase</keyword>